<evidence type="ECO:0000313" key="5">
    <source>
        <dbReference type="EMBL" id="MFB9733144.1"/>
    </source>
</evidence>
<feature type="region of interest" description="Disordered" evidence="3">
    <location>
        <begin position="36"/>
        <end position="85"/>
    </location>
</feature>
<proteinExistence type="inferred from homology"/>
<dbReference type="InterPro" id="IPR050902">
    <property type="entry name" value="ABC_Transporter_SBP"/>
</dbReference>
<feature type="compositionally biased region" description="Low complexity" evidence="3">
    <location>
        <begin position="51"/>
        <end position="76"/>
    </location>
</feature>
<comment type="caution">
    <text evidence="5">The sequence shown here is derived from an EMBL/GenBank/DDBJ whole genome shotgun (WGS) entry which is preliminary data.</text>
</comment>
<feature type="domain" description="Fe/B12 periplasmic-binding" evidence="4">
    <location>
        <begin position="96"/>
        <end position="344"/>
    </location>
</feature>
<reference evidence="5 6" key="1">
    <citation type="submission" date="2024-09" db="EMBL/GenBank/DDBJ databases">
        <authorList>
            <person name="Sun Q."/>
            <person name="Mori K."/>
        </authorList>
    </citation>
    <scope>NUCLEOTIDE SEQUENCE [LARGE SCALE GENOMIC DNA]</scope>
    <source>
        <strain evidence="5 6">JCM 12763</strain>
    </source>
</reference>
<name>A0ABV5V5N2_9MICO</name>
<dbReference type="CDD" id="cd01143">
    <property type="entry name" value="YvrC"/>
    <property type="match status" value="1"/>
</dbReference>
<dbReference type="RefSeq" id="WP_141337951.1">
    <property type="nucleotide sequence ID" value="NZ_JBHMAX010000024.1"/>
</dbReference>
<evidence type="ECO:0000256" key="3">
    <source>
        <dbReference type="SAM" id="MobiDB-lite"/>
    </source>
</evidence>
<dbReference type="Gene3D" id="3.40.50.1980">
    <property type="entry name" value="Nitrogenase molybdenum iron protein domain"/>
    <property type="match status" value="2"/>
</dbReference>
<evidence type="ECO:0000256" key="1">
    <source>
        <dbReference type="ARBA" id="ARBA00008814"/>
    </source>
</evidence>
<evidence type="ECO:0000256" key="2">
    <source>
        <dbReference type="ARBA" id="ARBA00022729"/>
    </source>
</evidence>
<dbReference type="Pfam" id="PF01497">
    <property type="entry name" value="Peripla_BP_2"/>
    <property type="match status" value="1"/>
</dbReference>
<dbReference type="InterPro" id="IPR054828">
    <property type="entry name" value="Vit_B12_bind_prot"/>
</dbReference>
<evidence type="ECO:0000313" key="6">
    <source>
        <dbReference type="Proteomes" id="UP001589613"/>
    </source>
</evidence>
<feature type="compositionally biased region" description="Pro residues" evidence="3">
    <location>
        <begin position="7"/>
        <end position="18"/>
    </location>
</feature>
<dbReference type="SUPFAM" id="SSF53807">
    <property type="entry name" value="Helical backbone' metal receptor"/>
    <property type="match status" value="1"/>
</dbReference>
<evidence type="ECO:0000259" key="4">
    <source>
        <dbReference type="PROSITE" id="PS50983"/>
    </source>
</evidence>
<dbReference type="PANTHER" id="PTHR30535">
    <property type="entry name" value="VITAMIN B12-BINDING PROTEIN"/>
    <property type="match status" value="1"/>
</dbReference>
<keyword evidence="6" id="KW-1185">Reference proteome</keyword>
<sequence>MTDPRPPHTPRGPRPPRTPRARTLLAASAALGLLLAGCGSSGDDDPAAVPSAGTDEAGTTTDASTATDGGSAADGGFPVTVDTDGGELTLEERPERIVSLSPAATEILFAIGAGDQVVAADEFSTYPEQAPTTDLSGFEPNVEAVAAYEPDLVVVAYDPGDLVASLDALDIPVLVDAPPVDVESGYDDIAAYGLLTGHVDETADVVAQMRSEMEEAYAAAPQDADVRVYHEVDDTFFAASSNSFIGSVYAELGAENVADEADTDASGYPQLTEEAVVAADPELIVITDEIGYGPEDVAARPGWSEVTAVRNDAIVVVDADIASRWGPRLPQLVQTLADAVAEAAAVPAGR</sequence>
<feature type="region of interest" description="Disordered" evidence="3">
    <location>
        <begin position="1"/>
        <end position="21"/>
    </location>
</feature>
<accession>A0ABV5V5N2</accession>
<dbReference type="PANTHER" id="PTHR30535:SF34">
    <property type="entry name" value="MOLYBDATE-BINDING PROTEIN MOLA"/>
    <property type="match status" value="1"/>
</dbReference>
<protein>
    <submittedName>
        <fullName evidence="5">ABC transporter substrate-binding protein</fullName>
    </submittedName>
</protein>
<dbReference type="Proteomes" id="UP001589613">
    <property type="component" value="Unassembled WGS sequence"/>
</dbReference>
<dbReference type="EMBL" id="JBHMAX010000024">
    <property type="protein sequence ID" value="MFB9733144.1"/>
    <property type="molecule type" value="Genomic_DNA"/>
</dbReference>
<dbReference type="PROSITE" id="PS50983">
    <property type="entry name" value="FE_B12_PBP"/>
    <property type="match status" value="1"/>
</dbReference>
<dbReference type="NCBIfam" id="NF038402">
    <property type="entry name" value="TroA_like"/>
    <property type="match status" value="1"/>
</dbReference>
<gene>
    <name evidence="5" type="ORF">ACFFN0_13925</name>
</gene>
<dbReference type="InterPro" id="IPR002491">
    <property type="entry name" value="ABC_transptr_periplasmic_BD"/>
</dbReference>
<keyword evidence="2" id="KW-0732">Signal</keyword>
<organism evidence="5 6">
    <name type="scientific">Ornithinimicrobium kibberense</name>
    <dbReference type="NCBI Taxonomy" id="282060"/>
    <lineage>
        <taxon>Bacteria</taxon>
        <taxon>Bacillati</taxon>
        <taxon>Actinomycetota</taxon>
        <taxon>Actinomycetes</taxon>
        <taxon>Micrococcales</taxon>
        <taxon>Ornithinimicrobiaceae</taxon>
        <taxon>Ornithinimicrobium</taxon>
    </lineage>
</organism>
<comment type="similarity">
    <text evidence="1">Belongs to the bacterial solute-binding protein 8 family.</text>
</comment>